<dbReference type="AlphaFoldDB" id="A0A6A5ZF12"/>
<dbReference type="Proteomes" id="UP000799770">
    <property type="component" value="Unassembled WGS sequence"/>
</dbReference>
<proteinExistence type="predicted"/>
<sequence>MYRVPRITAKDQKFATVIVGPEKERFVVHEQLLTFDRTSSAQRLRESSRRDKRRFFNSEDPEDIVKLWSGYDGDTDNIEGDPETEHYGHLYVFADKYQVPRLKRQTLNEFFDHGHEQFWEEEAPFKAGVVFQSGEHQVSHVCIHTAHQDGGG</sequence>
<keyword evidence="2" id="KW-1185">Reference proteome</keyword>
<gene>
    <name evidence="1" type="ORF">BDV96DRAFT_644174</name>
</gene>
<reference evidence="1" key="1">
    <citation type="journal article" date="2020" name="Stud. Mycol.">
        <title>101 Dothideomycetes genomes: a test case for predicting lifestyles and emergence of pathogens.</title>
        <authorList>
            <person name="Haridas S."/>
            <person name="Albert R."/>
            <person name="Binder M."/>
            <person name="Bloem J."/>
            <person name="Labutti K."/>
            <person name="Salamov A."/>
            <person name="Andreopoulos B."/>
            <person name="Baker S."/>
            <person name="Barry K."/>
            <person name="Bills G."/>
            <person name="Bluhm B."/>
            <person name="Cannon C."/>
            <person name="Castanera R."/>
            <person name="Culley D."/>
            <person name="Daum C."/>
            <person name="Ezra D."/>
            <person name="Gonzalez J."/>
            <person name="Henrissat B."/>
            <person name="Kuo A."/>
            <person name="Liang C."/>
            <person name="Lipzen A."/>
            <person name="Lutzoni F."/>
            <person name="Magnuson J."/>
            <person name="Mondo S."/>
            <person name="Nolan M."/>
            <person name="Ohm R."/>
            <person name="Pangilinan J."/>
            <person name="Park H.-J."/>
            <person name="Ramirez L."/>
            <person name="Alfaro M."/>
            <person name="Sun H."/>
            <person name="Tritt A."/>
            <person name="Yoshinaga Y."/>
            <person name="Zwiers L.-H."/>
            <person name="Turgeon B."/>
            <person name="Goodwin S."/>
            <person name="Spatafora J."/>
            <person name="Crous P."/>
            <person name="Grigoriev I."/>
        </authorList>
    </citation>
    <scope>NUCLEOTIDE SEQUENCE</scope>
    <source>
        <strain evidence="1">CBS 627.86</strain>
    </source>
</reference>
<evidence type="ECO:0000313" key="2">
    <source>
        <dbReference type="Proteomes" id="UP000799770"/>
    </source>
</evidence>
<name>A0A6A5ZF12_9PLEO</name>
<protein>
    <submittedName>
        <fullName evidence="1">Uncharacterized protein</fullName>
    </submittedName>
</protein>
<accession>A0A6A5ZF12</accession>
<evidence type="ECO:0000313" key="1">
    <source>
        <dbReference type="EMBL" id="KAF2117836.1"/>
    </source>
</evidence>
<organism evidence="1 2">
    <name type="scientific">Lophiotrema nucula</name>
    <dbReference type="NCBI Taxonomy" id="690887"/>
    <lineage>
        <taxon>Eukaryota</taxon>
        <taxon>Fungi</taxon>
        <taxon>Dikarya</taxon>
        <taxon>Ascomycota</taxon>
        <taxon>Pezizomycotina</taxon>
        <taxon>Dothideomycetes</taxon>
        <taxon>Pleosporomycetidae</taxon>
        <taxon>Pleosporales</taxon>
        <taxon>Lophiotremataceae</taxon>
        <taxon>Lophiotrema</taxon>
    </lineage>
</organism>
<dbReference type="OrthoDB" id="194443at2759"/>
<dbReference type="EMBL" id="ML977318">
    <property type="protein sequence ID" value="KAF2117836.1"/>
    <property type="molecule type" value="Genomic_DNA"/>
</dbReference>